<accession>A0A934Q7W4</accession>
<keyword evidence="2" id="KW-1185">Reference proteome</keyword>
<gene>
    <name evidence="1" type="ORF">JD276_05390</name>
</gene>
<dbReference type="AlphaFoldDB" id="A0A934Q7W4"/>
<evidence type="ECO:0000313" key="1">
    <source>
        <dbReference type="EMBL" id="MBK0418467.1"/>
    </source>
</evidence>
<dbReference type="RefSeq" id="WP_200114606.1">
    <property type="nucleotide sequence ID" value="NZ_JAEHOH010000006.1"/>
</dbReference>
<sequence>MARDRLEVTVSAAVSPGALSDFAPTLKAAARAGDWVCVEPAGQRSLCVTAADSLGDEELQDHEREGGPAFIHAWNAASPLGG</sequence>
<dbReference type="EMBL" id="JAEHOH010000006">
    <property type="protein sequence ID" value="MBK0418467.1"/>
    <property type="molecule type" value="Genomic_DNA"/>
</dbReference>
<dbReference type="Proteomes" id="UP000608530">
    <property type="component" value="Unassembled WGS sequence"/>
</dbReference>
<organism evidence="1 2">
    <name type="scientific">Leucobacter chromiisoli</name>
    <dbReference type="NCBI Taxonomy" id="2796471"/>
    <lineage>
        <taxon>Bacteria</taxon>
        <taxon>Bacillati</taxon>
        <taxon>Actinomycetota</taxon>
        <taxon>Actinomycetes</taxon>
        <taxon>Micrococcales</taxon>
        <taxon>Microbacteriaceae</taxon>
        <taxon>Leucobacter</taxon>
    </lineage>
</organism>
<evidence type="ECO:0000313" key="2">
    <source>
        <dbReference type="Proteomes" id="UP000608530"/>
    </source>
</evidence>
<name>A0A934Q7W4_9MICO</name>
<reference evidence="1" key="1">
    <citation type="submission" date="2020-12" db="EMBL/GenBank/DDBJ databases">
        <title>Leucobacter sp. CAS1, isolated from Chromium sludge.</title>
        <authorList>
            <person name="Xu Z."/>
        </authorList>
    </citation>
    <scope>NUCLEOTIDE SEQUENCE</scope>
    <source>
        <strain evidence="1">CSA1</strain>
    </source>
</reference>
<proteinExistence type="predicted"/>
<comment type="caution">
    <text evidence="1">The sequence shown here is derived from an EMBL/GenBank/DDBJ whole genome shotgun (WGS) entry which is preliminary data.</text>
</comment>
<protein>
    <submittedName>
        <fullName evidence="1">Uncharacterized protein</fullName>
    </submittedName>
</protein>